<sequence length="136" mass="15638">MILDSSAIASLFFRDDFTERVTKIVERVDEELITLDFSLAEISNVAWKRIIIFNEDKAVILKQLRNTLNFIKTLCSIVRIEDIIDGAINLAVDQRVPFYDSAFLYLASERNTTLLTTDKKLYSLANADLKKHIRLP</sequence>
<dbReference type="InterPro" id="IPR029060">
    <property type="entry name" value="PIN-like_dom_sf"/>
</dbReference>
<evidence type="ECO:0000313" key="6">
    <source>
        <dbReference type="Proteomes" id="UP000325030"/>
    </source>
</evidence>
<dbReference type="InterPro" id="IPR044153">
    <property type="entry name" value="PIN_Pae0151-like"/>
</dbReference>
<reference evidence="6" key="1">
    <citation type="submission" date="2018-09" db="EMBL/GenBank/DDBJ databases">
        <title>Complete Genome Sequencing of Sulfolobus sp. JCM 16834.</title>
        <authorList>
            <person name="Kato S."/>
            <person name="Itoh T."/>
            <person name="Ohkuma M."/>
        </authorList>
    </citation>
    <scope>NUCLEOTIDE SEQUENCE [LARGE SCALE GENOMIC DNA]</scope>
    <source>
        <strain evidence="6">IC-007</strain>
    </source>
</reference>
<dbReference type="Proteomes" id="UP000322983">
    <property type="component" value="Chromosome"/>
</dbReference>
<dbReference type="InterPro" id="IPR002716">
    <property type="entry name" value="PIN_dom"/>
</dbReference>
<keyword evidence="5" id="KW-1185">Reference proteome</keyword>
<dbReference type="PANTHER" id="PTHR35901:SF1">
    <property type="entry name" value="EXONUCLEASE VAPC9"/>
    <property type="match status" value="1"/>
</dbReference>
<dbReference type="Gene3D" id="3.40.50.1010">
    <property type="entry name" value="5'-nuclease"/>
    <property type="match status" value="1"/>
</dbReference>
<accession>A0A510DTJ5</accession>
<evidence type="ECO:0000313" key="5">
    <source>
        <dbReference type="Proteomes" id="UP000322983"/>
    </source>
</evidence>
<evidence type="ECO:0000313" key="4">
    <source>
        <dbReference type="EMBL" id="BBG26230.1"/>
    </source>
</evidence>
<name>A0A510E285_9CREN</name>
<evidence type="ECO:0000313" key="3">
    <source>
        <dbReference type="EMBL" id="BBG23477.1"/>
    </source>
</evidence>
<proteinExistence type="predicted"/>
<keyword evidence="1" id="KW-0460">Magnesium</keyword>
<evidence type="ECO:0000259" key="2">
    <source>
        <dbReference type="Pfam" id="PF01850"/>
    </source>
</evidence>
<dbReference type="SUPFAM" id="SSF88723">
    <property type="entry name" value="PIN domain-like"/>
    <property type="match status" value="1"/>
</dbReference>
<dbReference type="InterPro" id="IPR051619">
    <property type="entry name" value="TypeII_TA_RNase_PINc/VapC"/>
</dbReference>
<dbReference type="KEGG" id="step:IC006_0761"/>
<dbReference type="GeneID" id="41717142"/>
<dbReference type="CDD" id="cd09873">
    <property type="entry name" value="PIN_Pae0151-like"/>
    <property type="match status" value="1"/>
</dbReference>
<protein>
    <submittedName>
        <fullName evidence="4">Ribonuclease VapC3</fullName>
    </submittedName>
</protein>
<dbReference type="RefSeq" id="WP_054846889.1">
    <property type="nucleotide sequence ID" value="NZ_AP018929.1"/>
</dbReference>
<dbReference type="OrthoDB" id="269293at2157"/>
<evidence type="ECO:0000256" key="1">
    <source>
        <dbReference type="ARBA" id="ARBA00022842"/>
    </source>
</evidence>
<dbReference type="EMBL" id="AP018930">
    <property type="protein sequence ID" value="BBG26230.1"/>
    <property type="molecule type" value="Genomic_DNA"/>
</dbReference>
<dbReference type="Proteomes" id="UP000325030">
    <property type="component" value="Chromosome"/>
</dbReference>
<dbReference type="AlphaFoldDB" id="A0A510E285"/>
<dbReference type="EMBL" id="AP018929">
    <property type="protein sequence ID" value="BBG23477.1"/>
    <property type="molecule type" value="Genomic_DNA"/>
</dbReference>
<organism evidence="4 6">
    <name type="scientific">Sulfuracidifex tepidarius</name>
    <dbReference type="NCBI Taxonomy" id="1294262"/>
    <lineage>
        <taxon>Archaea</taxon>
        <taxon>Thermoproteota</taxon>
        <taxon>Thermoprotei</taxon>
        <taxon>Sulfolobales</taxon>
        <taxon>Sulfolobaceae</taxon>
        <taxon>Sulfuracidifex</taxon>
    </lineage>
</organism>
<reference evidence="4 5" key="2">
    <citation type="journal article" date="2020" name="Int. J. Syst. Evol. Microbiol.">
        <title>Sulfuracidifex tepidarius gen. nov., sp. nov. and transfer of Sulfolobus metallicus Huber and Stetter 1992 to the genus Sulfuracidifex as Sulfuracidifex metallicus comb. nov.</title>
        <authorList>
            <person name="Itoh T."/>
            <person name="Miura T."/>
            <person name="Sakai H.D."/>
            <person name="Kato S."/>
            <person name="Ohkuma M."/>
            <person name="Takashina T."/>
        </authorList>
    </citation>
    <scope>NUCLEOTIDE SEQUENCE</scope>
    <source>
        <strain evidence="3 5">IC-006</strain>
        <strain evidence="4">IC-007</strain>
    </source>
</reference>
<gene>
    <name evidence="3" type="ORF">IC006_0761</name>
    <name evidence="4" type="ORF">IC007_0735</name>
</gene>
<dbReference type="PANTHER" id="PTHR35901">
    <property type="entry name" value="RIBONUCLEASE VAPC3"/>
    <property type="match status" value="1"/>
</dbReference>
<feature type="domain" description="PIN" evidence="2">
    <location>
        <begin position="1"/>
        <end position="125"/>
    </location>
</feature>
<accession>A0A510E285</accession>
<dbReference type="Pfam" id="PF01850">
    <property type="entry name" value="PIN"/>
    <property type="match status" value="1"/>
</dbReference>